<comment type="domain">
    <text evidence="5">The HXXXXD motif is essential for acyltransferase activity and may constitute the binding site for the phosphate moiety of the glycerol-3-phosphate.</text>
</comment>
<dbReference type="GeneID" id="126881863"/>
<accession>A0ABM5JX00</accession>
<keyword evidence="4 5" id="KW-0012">Acyltransferase</keyword>
<keyword evidence="5" id="KW-0594">Phospholipid biosynthesis</keyword>
<feature type="transmembrane region" description="Helical" evidence="6">
    <location>
        <begin position="12"/>
        <end position="31"/>
    </location>
</feature>
<feature type="transmembrane region" description="Helical" evidence="6">
    <location>
        <begin position="135"/>
        <end position="154"/>
    </location>
</feature>
<dbReference type="EC" id="2.3.1.51" evidence="5"/>
<name>A0ABM5JX00_DIAVI</name>
<comment type="catalytic activity">
    <reaction evidence="5">
        <text>a 1-acyl-sn-glycero-3-phosphate + an acyl-CoA = a 1,2-diacyl-sn-glycero-3-phosphate + CoA</text>
        <dbReference type="Rhea" id="RHEA:19709"/>
        <dbReference type="ChEBI" id="CHEBI:57287"/>
        <dbReference type="ChEBI" id="CHEBI:57970"/>
        <dbReference type="ChEBI" id="CHEBI:58342"/>
        <dbReference type="ChEBI" id="CHEBI:58608"/>
        <dbReference type="EC" id="2.3.1.51"/>
    </reaction>
</comment>
<dbReference type="PANTHER" id="PTHR10434">
    <property type="entry name" value="1-ACYL-SN-GLYCEROL-3-PHOSPHATE ACYLTRANSFERASE"/>
    <property type="match status" value="1"/>
</dbReference>
<dbReference type="Proteomes" id="UP001652700">
    <property type="component" value="Unplaced"/>
</dbReference>
<dbReference type="SMART" id="SM00563">
    <property type="entry name" value="PlsC"/>
    <property type="match status" value="1"/>
</dbReference>
<evidence type="ECO:0000256" key="3">
    <source>
        <dbReference type="ARBA" id="ARBA00022679"/>
    </source>
</evidence>
<keyword evidence="3 5" id="KW-0808">Transferase</keyword>
<evidence type="ECO:0000256" key="4">
    <source>
        <dbReference type="ARBA" id="ARBA00023315"/>
    </source>
</evidence>
<evidence type="ECO:0000256" key="2">
    <source>
        <dbReference type="ARBA" id="ARBA00008655"/>
    </source>
</evidence>
<organism evidence="8 9">
    <name type="scientific">Diabrotica virgifera virgifera</name>
    <name type="common">western corn rootworm</name>
    <dbReference type="NCBI Taxonomy" id="50390"/>
    <lineage>
        <taxon>Eukaryota</taxon>
        <taxon>Metazoa</taxon>
        <taxon>Ecdysozoa</taxon>
        <taxon>Arthropoda</taxon>
        <taxon>Hexapoda</taxon>
        <taxon>Insecta</taxon>
        <taxon>Pterygota</taxon>
        <taxon>Neoptera</taxon>
        <taxon>Endopterygota</taxon>
        <taxon>Coleoptera</taxon>
        <taxon>Polyphaga</taxon>
        <taxon>Cucujiformia</taxon>
        <taxon>Chrysomeloidea</taxon>
        <taxon>Chrysomelidae</taxon>
        <taxon>Galerucinae</taxon>
        <taxon>Diabroticina</taxon>
        <taxon>Diabroticites</taxon>
        <taxon>Diabrotica</taxon>
    </lineage>
</organism>
<dbReference type="CDD" id="cd07989">
    <property type="entry name" value="LPLAT_AGPAT-like"/>
    <property type="match status" value="1"/>
</dbReference>
<evidence type="ECO:0000256" key="5">
    <source>
        <dbReference type="RuleBase" id="RU361267"/>
    </source>
</evidence>
<dbReference type="RefSeq" id="XP_050502460.1">
    <property type="nucleotide sequence ID" value="XM_050646503.1"/>
</dbReference>
<sequence>MVVLIFSWDCAVQISGMLFYLLILLLTLLVWNIESRFQKWAKYGFFSVFSYNLMSFLIPLWIFSPGDSANGLLPARGFRIFCRLLGLKYTLEGKENVNPDSGGVVLMNHQSILDLIVICILRPSIPRCSTIAKRSILYVVPLGLALWLCGTIFIDRKSPSKSQVTLNKTAKLINKKQARVLIFPEGTRNGGPKLLPFKKGAFHLAIAAQCSIQPVAVSRFTFLGKNKFTSGEIRIRILPAISTKNLTTEDIPRLIEETYQLMSKTVNEITQ</sequence>
<feature type="transmembrane region" description="Helical" evidence="6">
    <location>
        <begin position="43"/>
        <end position="63"/>
    </location>
</feature>
<keyword evidence="6" id="KW-0472">Membrane</keyword>
<evidence type="ECO:0000259" key="7">
    <source>
        <dbReference type="SMART" id="SM00563"/>
    </source>
</evidence>
<evidence type="ECO:0000256" key="6">
    <source>
        <dbReference type="SAM" id="Phobius"/>
    </source>
</evidence>
<comment type="pathway">
    <text evidence="1">Phospholipid metabolism; CDP-diacylglycerol biosynthesis; CDP-diacylglycerol from sn-glycerol 3-phosphate: step 2/3.</text>
</comment>
<proteinExistence type="inferred from homology"/>
<dbReference type="EnsemblMetazoa" id="XM_050646503.1">
    <property type="protein sequence ID" value="XP_050502460.1"/>
    <property type="gene ID" value="LOC126881863"/>
</dbReference>
<dbReference type="NCBIfam" id="TIGR00530">
    <property type="entry name" value="AGP_acyltrn"/>
    <property type="match status" value="1"/>
</dbReference>
<keyword evidence="6" id="KW-0812">Transmembrane</keyword>
<dbReference type="Pfam" id="PF01553">
    <property type="entry name" value="Acyltransferase"/>
    <property type="match status" value="1"/>
</dbReference>
<evidence type="ECO:0000256" key="1">
    <source>
        <dbReference type="ARBA" id="ARBA00004728"/>
    </source>
</evidence>
<comment type="similarity">
    <text evidence="2 5">Belongs to the 1-acyl-sn-glycerol-3-phosphate acyltransferase family.</text>
</comment>
<dbReference type="SUPFAM" id="SSF69593">
    <property type="entry name" value="Glycerol-3-phosphate (1)-acyltransferase"/>
    <property type="match status" value="1"/>
</dbReference>
<keyword evidence="6" id="KW-1133">Transmembrane helix</keyword>
<keyword evidence="9" id="KW-1185">Reference proteome</keyword>
<dbReference type="InterPro" id="IPR004552">
    <property type="entry name" value="AGP_acyltrans"/>
</dbReference>
<keyword evidence="5" id="KW-0443">Lipid metabolism</keyword>
<dbReference type="InterPro" id="IPR002123">
    <property type="entry name" value="Plipid/glycerol_acylTrfase"/>
</dbReference>
<reference evidence="8" key="1">
    <citation type="submission" date="2025-05" db="UniProtKB">
        <authorList>
            <consortium name="EnsemblMetazoa"/>
        </authorList>
    </citation>
    <scope>IDENTIFICATION</scope>
</reference>
<protein>
    <recommendedName>
        <fullName evidence="5">1-acyl-sn-glycerol-3-phosphate acyltransferase</fullName>
        <ecNumber evidence="5">2.3.1.51</ecNumber>
    </recommendedName>
</protein>
<keyword evidence="5" id="KW-0444">Lipid biosynthesis</keyword>
<evidence type="ECO:0000313" key="9">
    <source>
        <dbReference type="Proteomes" id="UP001652700"/>
    </source>
</evidence>
<keyword evidence="5" id="KW-1208">Phospholipid metabolism</keyword>
<dbReference type="PANTHER" id="PTHR10434:SF11">
    <property type="entry name" value="1-ACYL-SN-GLYCEROL-3-PHOSPHATE ACYLTRANSFERASE"/>
    <property type="match status" value="1"/>
</dbReference>
<feature type="domain" description="Phospholipid/glycerol acyltransferase" evidence="7">
    <location>
        <begin position="103"/>
        <end position="220"/>
    </location>
</feature>
<evidence type="ECO:0000313" key="8">
    <source>
        <dbReference type="EnsemblMetazoa" id="XP_050502460.1"/>
    </source>
</evidence>